<dbReference type="Proteomes" id="UP000235392">
    <property type="component" value="Unassembled WGS sequence"/>
</dbReference>
<keyword evidence="3" id="KW-0732">Signal</keyword>
<evidence type="ECO:0000256" key="1">
    <source>
        <dbReference type="SAM" id="Coils"/>
    </source>
</evidence>
<keyword evidence="2" id="KW-1133">Transmembrane helix</keyword>
<feature type="transmembrane region" description="Helical" evidence="2">
    <location>
        <begin position="180"/>
        <end position="200"/>
    </location>
</feature>
<gene>
    <name evidence="4" type="ORF">PCASD_11638</name>
</gene>
<evidence type="ECO:0000256" key="3">
    <source>
        <dbReference type="SAM" id="SignalP"/>
    </source>
</evidence>
<evidence type="ECO:0000313" key="4">
    <source>
        <dbReference type="EMBL" id="PLW22462.1"/>
    </source>
</evidence>
<accession>A0A2N5TAF5</accession>
<feature type="coiled-coil region" evidence="1">
    <location>
        <begin position="104"/>
        <end position="131"/>
    </location>
</feature>
<comment type="caution">
    <text evidence="4">The sequence shown here is derived from an EMBL/GenBank/DDBJ whole genome shotgun (WGS) entry which is preliminary data.</text>
</comment>
<dbReference type="AlphaFoldDB" id="A0A2N5TAF5"/>
<organism evidence="4 5">
    <name type="scientific">Puccinia coronata f. sp. avenae</name>
    <dbReference type="NCBI Taxonomy" id="200324"/>
    <lineage>
        <taxon>Eukaryota</taxon>
        <taxon>Fungi</taxon>
        <taxon>Dikarya</taxon>
        <taxon>Basidiomycota</taxon>
        <taxon>Pucciniomycotina</taxon>
        <taxon>Pucciniomycetes</taxon>
        <taxon>Pucciniales</taxon>
        <taxon>Pucciniaceae</taxon>
        <taxon>Puccinia</taxon>
    </lineage>
</organism>
<proteinExistence type="predicted"/>
<evidence type="ECO:0000313" key="5">
    <source>
        <dbReference type="Proteomes" id="UP000235392"/>
    </source>
</evidence>
<keyword evidence="2" id="KW-0472">Membrane</keyword>
<keyword evidence="1" id="KW-0175">Coiled coil</keyword>
<sequence length="255" mass="28434">MHPLLNLSLIAPLSKCLLAAAGSLSNPNQVSQSINRPCAHPPPHSLSTHLVKDMAKDRETSNQISLWMAANDERMVQAATDVARAMCNKDGSSNPELCQLQIKKKELDIKQKELELERKGLDHERNRAQAAAFDKAKMMVEFLQAGLSLDAAKSATRDCLGAQTQQHPTETPEHQPNDTMFIVFIVTLIIYVIASCYLKVRRGQRHCIQQENELLKKTIDGLLKENKMMESHNLFLQRLIPIPARAPSPGLVEST</sequence>
<reference evidence="4 5" key="1">
    <citation type="submission" date="2017-11" db="EMBL/GenBank/DDBJ databases">
        <title>De novo assembly and phasing of dikaryotic genomes from two isolates of Puccinia coronata f. sp. avenae, the causal agent of oat crown rust.</title>
        <authorList>
            <person name="Miller M.E."/>
            <person name="Zhang Y."/>
            <person name="Omidvar V."/>
            <person name="Sperschneider J."/>
            <person name="Schwessinger B."/>
            <person name="Raley C."/>
            <person name="Palmer J.M."/>
            <person name="Garnica D."/>
            <person name="Upadhyaya N."/>
            <person name="Rathjen J."/>
            <person name="Taylor J.M."/>
            <person name="Park R.F."/>
            <person name="Dodds P.N."/>
            <person name="Hirsch C.D."/>
            <person name="Kianian S.F."/>
            <person name="Figueroa M."/>
        </authorList>
    </citation>
    <scope>NUCLEOTIDE SEQUENCE [LARGE SCALE GENOMIC DNA]</scope>
    <source>
        <strain evidence="4">12SD80</strain>
    </source>
</reference>
<keyword evidence="2" id="KW-0812">Transmembrane</keyword>
<feature type="chain" id="PRO_5014646044" evidence="3">
    <location>
        <begin position="17"/>
        <end position="255"/>
    </location>
</feature>
<evidence type="ECO:0000256" key="2">
    <source>
        <dbReference type="SAM" id="Phobius"/>
    </source>
</evidence>
<name>A0A2N5TAF5_9BASI</name>
<feature type="signal peptide" evidence="3">
    <location>
        <begin position="1"/>
        <end position="16"/>
    </location>
</feature>
<dbReference type="EMBL" id="PGCI01000663">
    <property type="protein sequence ID" value="PLW22462.1"/>
    <property type="molecule type" value="Genomic_DNA"/>
</dbReference>
<protein>
    <submittedName>
        <fullName evidence="4">Uncharacterized protein</fullName>
    </submittedName>
</protein>